<proteinExistence type="predicted"/>
<gene>
    <name evidence="1" type="ORF">RCL2_000033300</name>
</gene>
<protein>
    <submittedName>
        <fullName evidence="1">Uncharacterized protein</fullName>
    </submittedName>
</protein>
<evidence type="ECO:0000313" key="1">
    <source>
        <dbReference type="EMBL" id="GES72785.1"/>
    </source>
</evidence>
<accession>A0A8H3Q9W7</accession>
<comment type="caution">
    <text evidence="1">The sequence shown here is derived from an EMBL/GenBank/DDBJ whole genome shotgun (WGS) entry which is preliminary data.</text>
</comment>
<organism evidence="1 2">
    <name type="scientific">Rhizophagus clarus</name>
    <dbReference type="NCBI Taxonomy" id="94130"/>
    <lineage>
        <taxon>Eukaryota</taxon>
        <taxon>Fungi</taxon>
        <taxon>Fungi incertae sedis</taxon>
        <taxon>Mucoromycota</taxon>
        <taxon>Glomeromycotina</taxon>
        <taxon>Glomeromycetes</taxon>
        <taxon>Glomerales</taxon>
        <taxon>Glomeraceae</taxon>
        <taxon>Rhizophagus</taxon>
    </lineage>
</organism>
<sequence length="66" mass="7438">MVRRGSVLVRKTVFGLFIVPRTTVTRYKASRTGRSWSQAGPVHSAFPRKIKENQNAINLAQLSCYS</sequence>
<evidence type="ECO:0000313" key="2">
    <source>
        <dbReference type="Proteomes" id="UP000615446"/>
    </source>
</evidence>
<dbReference type="Proteomes" id="UP000615446">
    <property type="component" value="Unassembled WGS sequence"/>
</dbReference>
<dbReference type="EMBL" id="BLAL01000004">
    <property type="protein sequence ID" value="GES72785.1"/>
    <property type="molecule type" value="Genomic_DNA"/>
</dbReference>
<dbReference type="AlphaFoldDB" id="A0A8H3Q9W7"/>
<reference evidence="1" key="1">
    <citation type="submission" date="2019-10" db="EMBL/GenBank/DDBJ databases">
        <title>Conservation and host-specific expression of non-tandemly repeated heterogenous ribosome RNA gene in arbuscular mycorrhizal fungi.</title>
        <authorList>
            <person name="Maeda T."/>
            <person name="Kobayashi Y."/>
            <person name="Nakagawa T."/>
            <person name="Ezawa T."/>
            <person name="Yamaguchi K."/>
            <person name="Bino T."/>
            <person name="Nishimoto Y."/>
            <person name="Shigenobu S."/>
            <person name="Kawaguchi M."/>
        </authorList>
    </citation>
    <scope>NUCLEOTIDE SEQUENCE</scope>
    <source>
        <strain evidence="1">HR1</strain>
    </source>
</reference>
<name>A0A8H3Q9W7_9GLOM</name>